<feature type="domain" description="OmpA-like" evidence="3">
    <location>
        <begin position="131"/>
        <end position="258"/>
    </location>
</feature>
<keyword evidence="5" id="KW-1185">Reference proteome</keyword>
<dbReference type="RefSeq" id="WP_077027661.1">
    <property type="nucleotide sequence ID" value="NZ_CP017641.1"/>
</dbReference>
<dbReference type="SUPFAM" id="SSF103088">
    <property type="entry name" value="OmpA-like"/>
    <property type="match status" value="1"/>
</dbReference>
<dbReference type="PROSITE" id="PS51257">
    <property type="entry name" value="PROKAR_LIPOPROTEIN"/>
    <property type="match status" value="1"/>
</dbReference>
<gene>
    <name evidence="4" type="primary">oprF</name>
    <name evidence="4" type="ORF">Fuma_06351</name>
</gene>
<evidence type="ECO:0000259" key="3">
    <source>
        <dbReference type="PROSITE" id="PS51123"/>
    </source>
</evidence>
<evidence type="ECO:0000313" key="4">
    <source>
        <dbReference type="EMBL" id="APZ96678.1"/>
    </source>
</evidence>
<dbReference type="InterPro" id="IPR050330">
    <property type="entry name" value="Bact_OuterMem_StrucFunc"/>
</dbReference>
<dbReference type="CDD" id="cd07185">
    <property type="entry name" value="OmpA_C-like"/>
    <property type="match status" value="1"/>
</dbReference>
<accession>A0A1P8WRM1</accession>
<dbReference type="AlphaFoldDB" id="A0A1P8WRM1"/>
<dbReference type="EMBL" id="CP017641">
    <property type="protein sequence ID" value="APZ96678.1"/>
    <property type="molecule type" value="Genomic_DNA"/>
</dbReference>
<evidence type="ECO:0000256" key="1">
    <source>
        <dbReference type="PROSITE-ProRule" id="PRU00473"/>
    </source>
</evidence>
<sequence>MLTTSQKLIAMTLLSTAITGCCFPGRNSVNEHLSASQLRSQELFAENEQLLMAQTQQQQMIAGLEQERQMVAQHLGQVEHQLSTANTRIDNLLAERGELKERYAQVLSDTTSDGLTTGLPMAEVPGFEFDPLTGLSKFPEDVLFDLGSAEIRPEAFNVLKNFAQQVTSGAADGQRVLIVGHTDDQPIARGSTYQKHPTNWHLSTDRADQVILELQKLGITPERMAAMGYSKFQPLESSTDETSRQRNRRVELYIVPASTNMAAWDPVRSLN</sequence>
<organism evidence="4 5">
    <name type="scientific">Fuerstiella marisgermanici</name>
    <dbReference type="NCBI Taxonomy" id="1891926"/>
    <lineage>
        <taxon>Bacteria</taxon>
        <taxon>Pseudomonadati</taxon>
        <taxon>Planctomycetota</taxon>
        <taxon>Planctomycetia</taxon>
        <taxon>Planctomycetales</taxon>
        <taxon>Planctomycetaceae</taxon>
        <taxon>Fuerstiella</taxon>
    </lineage>
</organism>
<name>A0A1P8WRM1_9PLAN</name>
<dbReference type="InterPro" id="IPR036737">
    <property type="entry name" value="OmpA-like_sf"/>
</dbReference>
<dbReference type="PROSITE" id="PS51123">
    <property type="entry name" value="OMPA_2"/>
    <property type="match status" value="1"/>
</dbReference>
<evidence type="ECO:0000313" key="5">
    <source>
        <dbReference type="Proteomes" id="UP000187735"/>
    </source>
</evidence>
<dbReference type="OrthoDB" id="9815217at2"/>
<evidence type="ECO:0000256" key="2">
    <source>
        <dbReference type="SAM" id="Coils"/>
    </source>
</evidence>
<proteinExistence type="predicted"/>
<dbReference type="PANTHER" id="PTHR30329">
    <property type="entry name" value="STATOR ELEMENT OF FLAGELLAR MOTOR COMPLEX"/>
    <property type="match status" value="1"/>
</dbReference>
<keyword evidence="2" id="KW-0175">Coiled coil</keyword>
<reference evidence="4 5" key="1">
    <citation type="journal article" date="2016" name="Front. Microbiol.">
        <title>Fuerstia marisgermanicae gen. nov., sp. nov., an Unusual Member of the Phylum Planctomycetes from the German Wadden Sea.</title>
        <authorList>
            <person name="Kohn T."/>
            <person name="Heuer A."/>
            <person name="Jogler M."/>
            <person name="Vollmers J."/>
            <person name="Boedeker C."/>
            <person name="Bunk B."/>
            <person name="Rast P."/>
            <person name="Borchert D."/>
            <person name="Glockner I."/>
            <person name="Freese H.M."/>
            <person name="Klenk H.P."/>
            <person name="Overmann J."/>
            <person name="Kaster A.K."/>
            <person name="Rohde M."/>
            <person name="Wiegand S."/>
            <person name="Jogler C."/>
        </authorList>
    </citation>
    <scope>NUCLEOTIDE SEQUENCE [LARGE SCALE GENOMIC DNA]</scope>
    <source>
        <strain evidence="4 5">NH11</strain>
    </source>
</reference>
<dbReference type="Pfam" id="PF00691">
    <property type="entry name" value="OmpA"/>
    <property type="match status" value="1"/>
</dbReference>
<dbReference type="KEGG" id="fmr:Fuma_06351"/>
<dbReference type="InterPro" id="IPR006665">
    <property type="entry name" value="OmpA-like"/>
</dbReference>
<protein>
    <submittedName>
        <fullName evidence="4">Root adhesin</fullName>
    </submittedName>
</protein>
<dbReference type="STRING" id="1891926.Fuma_06351"/>
<keyword evidence="1" id="KW-0472">Membrane</keyword>
<dbReference type="Gene3D" id="3.30.1330.60">
    <property type="entry name" value="OmpA-like domain"/>
    <property type="match status" value="1"/>
</dbReference>
<dbReference type="GO" id="GO:0016020">
    <property type="term" value="C:membrane"/>
    <property type="evidence" value="ECO:0007669"/>
    <property type="project" value="UniProtKB-UniRule"/>
</dbReference>
<feature type="coiled-coil region" evidence="2">
    <location>
        <begin position="75"/>
        <end position="109"/>
    </location>
</feature>
<dbReference type="PANTHER" id="PTHR30329:SF21">
    <property type="entry name" value="LIPOPROTEIN YIAD-RELATED"/>
    <property type="match status" value="1"/>
</dbReference>
<dbReference type="Proteomes" id="UP000187735">
    <property type="component" value="Chromosome"/>
</dbReference>